<dbReference type="EMBL" id="VOGC01000007">
    <property type="protein sequence ID" value="MQN01916.1"/>
    <property type="molecule type" value="Genomic_DNA"/>
</dbReference>
<dbReference type="Gene3D" id="3.30.70.270">
    <property type="match status" value="1"/>
</dbReference>
<protein>
    <submittedName>
        <fullName evidence="2">GGDEF domain-containing protein</fullName>
    </submittedName>
</protein>
<keyword evidence="3" id="KW-1185">Reference proteome</keyword>
<dbReference type="InterPro" id="IPR052155">
    <property type="entry name" value="Biofilm_reg_signaling"/>
</dbReference>
<dbReference type="Proteomes" id="UP000460257">
    <property type="component" value="Unassembled WGS sequence"/>
</dbReference>
<proteinExistence type="predicted"/>
<dbReference type="InterPro" id="IPR000160">
    <property type="entry name" value="GGDEF_dom"/>
</dbReference>
<dbReference type="InterPro" id="IPR029787">
    <property type="entry name" value="Nucleotide_cyclase"/>
</dbReference>
<organism evidence="2 3">
    <name type="scientific">Candidatus Weimeria bifida</name>
    <dbReference type="NCBI Taxonomy" id="2599074"/>
    <lineage>
        <taxon>Bacteria</taxon>
        <taxon>Bacillati</taxon>
        <taxon>Bacillota</taxon>
        <taxon>Clostridia</taxon>
        <taxon>Lachnospirales</taxon>
        <taxon>Lachnospiraceae</taxon>
        <taxon>Candidatus Weimeria</taxon>
    </lineage>
</organism>
<dbReference type="InterPro" id="IPR043128">
    <property type="entry name" value="Rev_trsase/Diguanyl_cyclase"/>
</dbReference>
<dbReference type="PROSITE" id="PS50887">
    <property type="entry name" value="GGDEF"/>
    <property type="match status" value="1"/>
</dbReference>
<dbReference type="PANTHER" id="PTHR44757:SF2">
    <property type="entry name" value="BIOFILM ARCHITECTURE MAINTENANCE PROTEIN MBAA"/>
    <property type="match status" value="1"/>
</dbReference>
<dbReference type="NCBIfam" id="TIGR00254">
    <property type="entry name" value="GGDEF"/>
    <property type="match status" value="1"/>
</dbReference>
<name>A0A6N7IZZ2_9FIRM</name>
<evidence type="ECO:0000313" key="3">
    <source>
        <dbReference type="Proteomes" id="UP000460257"/>
    </source>
</evidence>
<sequence length="86" mass="9501">MKKASHTLNSPPRGQQVYGMFCDLDRLKYINDNYGHKAGDRAIRDLAKTLCQVLGKDSVIARMGGDEFVAMGSFASEDDLNDMMVA</sequence>
<dbReference type="CDD" id="cd01949">
    <property type="entry name" value="GGDEF"/>
    <property type="match status" value="1"/>
</dbReference>
<accession>A0A6N7IZZ2</accession>
<dbReference type="PANTHER" id="PTHR44757">
    <property type="entry name" value="DIGUANYLATE CYCLASE DGCP"/>
    <property type="match status" value="1"/>
</dbReference>
<dbReference type="AlphaFoldDB" id="A0A6N7IZZ2"/>
<dbReference type="Pfam" id="PF00990">
    <property type="entry name" value="GGDEF"/>
    <property type="match status" value="1"/>
</dbReference>
<evidence type="ECO:0000313" key="2">
    <source>
        <dbReference type="EMBL" id="MQN01916.1"/>
    </source>
</evidence>
<dbReference type="SUPFAM" id="SSF55073">
    <property type="entry name" value="Nucleotide cyclase"/>
    <property type="match status" value="1"/>
</dbReference>
<feature type="domain" description="GGDEF" evidence="1">
    <location>
        <begin position="15"/>
        <end position="86"/>
    </location>
</feature>
<comment type="caution">
    <text evidence="2">The sequence shown here is derived from an EMBL/GenBank/DDBJ whole genome shotgun (WGS) entry which is preliminary data.</text>
</comment>
<gene>
    <name evidence="2" type="ORF">FRC54_08410</name>
</gene>
<reference evidence="2" key="1">
    <citation type="journal article" date="2020" name="Appl. Environ. Microbiol.">
        <title>Medium-Chain Fatty Acid Synthesis by 'Candidatus Weimeria bifida' gen. nov., sp. nov., and 'Candidatus Pseudoramibacter fermentans' sp. nov.</title>
        <authorList>
            <person name="Scarborough M.J."/>
            <person name="Myers K.S."/>
            <person name="Donohue T.J."/>
            <person name="Noguera D.R."/>
        </authorList>
    </citation>
    <scope>NUCLEOTIDE SEQUENCE</scope>
    <source>
        <strain evidence="2">LCO1.1</strain>
    </source>
</reference>
<evidence type="ECO:0000259" key="1">
    <source>
        <dbReference type="PROSITE" id="PS50887"/>
    </source>
</evidence>